<reference evidence="6 7" key="1">
    <citation type="journal article" date="2014" name="Front. Genet.">
        <title>Genome and metabolic network of "Candidatus Phaeomarinobacter ectocarpi" Ec32, a new candidate genus of Alphaproteobacteria frequently associated with brown algae.</title>
        <authorList>
            <person name="Dittami S.M."/>
            <person name="Barbeyron T."/>
            <person name="Boyen C."/>
            <person name="Cambefort J."/>
            <person name="Collet G."/>
            <person name="Delage L."/>
            <person name="Gobet A."/>
            <person name="Groisillier A."/>
            <person name="Leblanc C."/>
            <person name="Michel G."/>
            <person name="Scornet D."/>
            <person name="Siegel A."/>
            <person name="Tapia J.E."/>
            <person name="Tonon T."/>
        </authorList>
    </citation>
    <scope>NUCLEOTIDE SEQUENCE [LARGE SCALE GENOMIC DNA]</scope>
    <source>
        <strain evidence="6 7">Ec32</strain>
    </source>
</reference>
<evidence type="ECO:0000256" key="2">
    <source>
        <dbReference type="ARBA" id="ARBA00023136"/>
    </source>
</evidence>
<dbReference type="InterPro" id="IPR006664">
    <property type="entry name" value="OMP_bac"/>
</dbReference>
<keyword evidence="4" id="KW-0732">Signal</keyword>
<accession>X5MMT5</accession>
<dbReference type="Gene3D" id="3.30.1330.60">
    <property type="entry name" value="OmpA-like domain"/>
    <property type="match status" value="1"/>
</dbReference>
<dbReference type="EMBL" id="HG966617">
    <property type="protein sequence ID" value="CDO59516.1"/>
    <property type="molecule type" value="Genomic_DNA"/>
</dbReference>
<dbReference type="SUPFAM" id="SSF103088">
    <property type="entry name" value="OmpA-like"/>
    <property type="match status" value="1"/>
</dbReference>
<sequence length="340" mass="36506">MNRPDTFLRSAFVGLFALVALPLMAVVAAAEDVDGSEDHPALSRYPGSVIAWYDIENYMPYRVPVGPETGYRAIEDWVETEGRVTRIYYRTTGERTYQEIWKNYRDAIEAAGFEILAVGLDAKSTEPGGRSWTGTLYRENPWDGGTGEPVGEIVKGTSSSGGRGVVVAKKDRAEGPLYLVVSVYQYSAEQVSTLVDVIEEEAAETGLVTANAEAIGKDMTEFGRVVLDGLYFDHNKATLTSASEPSLVEIAKFLTSAGDTKFFVVGHTDLTGGFDYNSALSRDRAAAVADALVSGHGIDPARLSPHGVGPLVPVFTNASDAGRGQNRRVELVQASVPAGD</sequence>
<evidence type="ECO:0000256" key="3">
    <source>
        <dbReference type="PROSITE-ProRule" id="PRU00473"/>
    </source>
</evidence>
<keyword evidence="2 3" id="KW-0472">Membrane</keyword>
<protein>
    <submittedName>
        <fullName evidence="6">Outer membrane protein A</fullName>
    </submittedName>
</protein>
<dbReference type="Pfam" id="PF00691">
    <property type="entry name" value="OmpA"/>
    <property type="match status" value="1"/>
</dbReference>
<dbReference type="STRING" id="1458461.BN1012_Phect1302"/>
<evidence type="ECO:0000256" key="1">
    <source>
        <dbReference type="ARBA" id="ARBA00004442"/>
    </source>
</evidence>
<dbReference type="CDD" id="cd07185">
    <property type="entry name" value="OmpA_C-like"/>
    <property type="match status" value="1"/>
</dbReference>
<gene>
    <name evidence="6" type="ORF">BN1012_Phect1302</name>
</gene>
<evidence type="ECO:0000313" key="7">
    <source>
        <dbReference type="Proteomes" id="UP000032160"/>
    </source>
</evidence>
<comment type="subcellular location">
    <subcellularLocation>
        <location evidence="1">Cell outer membrane</location>
    </subcellularLocation>
</comment>
<feature type="chain" id="PRO_5004958986" evidence="4">
    <location>
        <begin position="26"/>
        <end position="340"/>
    </location>
</feature>
<name>X5MMT5_9HYPH</name>
<dbReference type="RefSeq" id="WP_171815986.1">
    <property type="nucleotide sequence ID" value="NZ_HG966617.1"/>
</dbReference>
<dbReference type="PANTHER" id="PTHR30329:SF20">
    <property type="entry name" value="EXPORTED PROTEIN"/>
    <property type="match status" value="1"/>
</dbReference>
<evidence type="ECO:0000256" key="4">
    <source>
        <dbReference type="SAM" id="SignalP"/>
    </source>
</evidence>
<dbReference type="AlphaFoldDB" id="X5MMT5"/>
<dbReference type="InterPro" id="IPR036737">
    <property type="entry name" value="OmpA-like_sf"/>
</dbReference>
<keyword evidence="7" id="KW-1185">Reference proteome</keyword>
<evidence type="ECO:0000259" key="5">
    <source>
        <dbReference type="PROSITE" id="PS51123"/>
    </source>
</evidence>
<dbReference type="KEGG" id="pect:BN1012_Phect1302"/>
<dbReference type="PANTHER" id="PTHR30329">
    <property type="entry name" value="STATOR ELEMENT OF FLAGELLAR MOTOR COMPLEX"/>
    <property type="match status" value="1"/>
</dbReference>
<dbReference type="PRINTS" id="PR01021">
    <property type="entry name" value="OMPADOMAIN"/>
</dbReference>
<organism evidence="6 7">
    <name type="scientific">Candidatus Phaeomarinibacter ectocarpi</name>
    <dbReference type="NCBI Taxonomy" id="1458461"/>
    <lineage>
        <taxon>Bacteria</taxon>
        <taxon>Pseudomonadati</taxon>
        <taxon>Pseudomonadota</taxon>
        <taxon>Alphaproteobacteria</taxon>
        <taxon>Hyphomicrobiales</taxon>
        <taxon>Parvibaculaceae</taxon>
        <taxon>Candidatus Phaeomarinibacter</taxon>
    </lineage>
</organism>
<dbReference type="InterPro" id="IPR006665">
    <property type="entry name" value="OmpA-like"/>
</dbReference>
<evidence type="ECO:0000313" key="6">
    <source>
        <dbReference type="EMBL" id="CDO59516.1"/>
    </source>
</evidence>
<proteinExistence type="predicted"/>
<dbReference type="PROSITE" id="PS51123">
    <property type="entry name" value="OMPA_2"/>
    <property type="match status" value="1"/>
</dbReference>
<feature type="signal peptide" evidence="4">
    <location>
        <begin position="1"/>
        <end position="25"/>
    </location>
</feature>
<dbReference type="GO" id="GO:0009279">
    <property type="term" value="C:cell outer membrane"/>
    <property type="evidence" value="ECO:0007669"/>
    <property type="project" value="UniProtKB-SubCell"/>
</dbReference>
<dbReference type="Proteomes" id="UP000032160">
    <property type="component" value="Chromosome I"/>
</dbReference>
<dbReference type="InterPro" id="IPR050330">
    <property type="entry name" value="Bact_OuterMem_StrucFunc"/>
</dbReference>
<dbReference type="HOGENOM" id="CLU_055761_0_0_5"/>
<feature type="domain" description="OmpA-like" evidence="5">
    <location>
        <begin position="219"/>
        <end position="337"/>
    </location>
</feature>